<keyword evidence="2" id="KW-0349">Heme</keyword>
<keyword evidence="2" id="KW-0503">Monooxygenase</keyword>
<dbReference type="InterPro" id="IPR017972">
    <property type="entry name" value="Cyt_P450_CS"/>
</dbReference>
<dbReference type="SUPFAM" id="SSF48264">
    <property type="entry name" value="Cytochrome P450"/>
    <property type="match status" value="1"/>
</dbReference>
<comment type="similarity">
    <text evidence="1 2">Belongs to the cytochrome P450 family.</text>
</comment>
<name>A0ABW2KI99_9ACTN</name>
<accession>A0ABW2KI99</accession>
<dbReference type="InterPro" id="IPR001128">
    <property type="entry name" value="Cyt_P450"/>
</dbReference>
<comment type="caution">
    <text evidence="3">The sequence shown here is derived from an EMBL/GenBank/DDBJ whole genome shotgun (WGS) entry which is preliminary data.</text>
</comment>
<dbReference type="Pfam" id="PF00067">
    <property type="entry name" value="p450"/>
    <property type="match status" value="1"/>
</dbReference>
<sequence>MSIQETVIDVPAAEPGTPGPPCAYARLRADRPIARVRMPRGETAWLLTRYEDVRAALADPRLVRPLISDWPPNPHTTRRSDRRVRTLLEMTGERHAHVRRVIAPLFSPRRVAALAPRVRARADRLVDTLTAAGPPGDLVAGFAAPLPLMVLCDVVGFPYEERERYLPLTDAVLRATALPLDDVLAALADLQDYVTELIERRRAEPRDDLISELLTGVGTPGGLTGEELVSFAASMLMAGYKTNIQHFGNALLTLLADPRLPRRLRQAPDALPAAVEELLRHVPLMNAIVVTVATEDLTLCGQRIRAGEAVLPVIASANRDGAVFPDADRFDLARAPNPHLAFGHGAHYCPGGHLTRLQLRVGLETLLRRLPRLELAVPADTLGWDEENPLRAPLTLPARW</sequence>
<proteinExistence type="inferred from homology"/>
<dbReference type="Gene3D" id="1.10.630.10">
    <property type="entry name" value="Cytochrome P450"/>
    <property type="match status" value="1"/>
</dbReference>
<evidence type="ECO:0000256" key="2">
    <source>
        <dbReference type="RuleBase" id="RU000461"/>
    </source>
</evidence>
<dbReference type="PROSITE" id="PS00086">
    <property type="entry name" value="CYTOCHROME_P450"/>
    <property type="match status" value="1"/>
</dbReference>
<evidence type="ECO:0000313" key="3">
    <source>
        <dbReference type="EMBL" id="MFC7328860.1"/>
    </source>
</evidence>
<dbReference type="Proteomes" id="UP001596540">
    <property type="component" value="Unassembled WGS sequence"/>
</dbReference>
<organism evidence="3 4">
    <name type="scientific">Marinactinospora rubrisoli</name>
    <dbReference type="NCBI Taxonomy" id="2715399"/>
    <lineage>
        <taxon>Bacteria</taxon>
        <taxon>Bacillati</taxon>
        <taxon>Actinomycetota</taxon>
        <taxon>Actinomycetes</taxon>
        <taxon>Streptosporangiales</taxon>
        <taxon>Nocardiopsidaceae</taxon>
        <taxon>Marinactinospora</taxon>
    </lineage>
</organism>
<keyword evidence="4" id="KW-1185">Reference proteome</keyword>
<dbReference type="InterPro" id="IPR002397">
    <property type="entry name" value="Cyt_P450_B"/>
</dbReference>
<dbReference type="PANTHER" id="PTHR46696">
    <property type="entry name" value="P450, PUTATIVE (EUROFUNG)-RELATED"/>
    <property type="match status" value="1"/>
</dbReference>
<keyword evidence="2" id="KW-0408">Iron</keyword>
<dbReference type="PANTHER" id="PTHR46696:SF1">
    <property type="entry name" value="CYTOCHROME P450 YJIB-RELATED"/>
    <property type="match status" value="1"/>
</dbReference>
<keyword evidence="2" id="KW-0479">Metal-binding</keyword>
<keyword evidence="2" id="KW-0560">Oxidoreductase</keyword>
<dbReference type="PRINTS" id="PR00359">
    <property type="entry name" value="BP450"/>
</dbReference>
<dbReference type="EMBL" id="JBHTBH010000006">
    <property type="protein sequence ID" value="MFC7328860.1"/>
    <property type="molecule type" value="Genomic_DNA"/>
</dbReference>
<dbReference type="InterPro" id="IPR036396">
    <property type="entry name" value="Cyt_P450_sf"/>
</dbReference>
<evidence type="ECO:0000256" key="1">
    <source>
        <dbReference type="ARBA" id="ARBA00010617"/>
    </source>
</evidence>
<gene>
    <name evidence="3" type="ORF">ACFQRF_14010</name>
</gene>
<reference evidence="4" key="1">
    <citation type="journal article" date="2019" name="Int. J. Syst. Evol. Microbiol.">
        <title>The Global Catalogue of Microorganisms (GCM) 10K type strain sequencing project: providing services to taxonomists for standard genome sequencing and annotation.</title>
        <authorList>
            <consortium name="The Broad Institute Genomics Platform"/>
            <consortium name="The Broad Institute Genome Sequencing Center for Infectious Disease"/>
            <person name="Wu L."/>
            <person name="Ma J."/>
        </authorList>
    </citation>
    <scope>NUCLEOTIDE SEQUENCE [LARGE SCALE GENOMIC DNA]</scope>
    <source>
        <strain evidence="4">CGMCC 4.7382</strain>
    </source>
</reference>
<dbReference type="CDD" id="cd11031">
    <property type="entry name" value="Cyp158A-like"/>
    <property type="match status" value="1"/>
</dbReference>
<dbReference type="RefSeq" id="WP_379871517.1">
    <property type="nucleotide sequence ID" value="NZ_JBHTBH010000006.1"/>
</dbReference>
<evidence type="ECO:0000313" key="4">
    <source>
        <dbReference type="Proteomes" id="UP001596540"/>
    </source>
</evidence>
<protein>
    <submittedName>
        <fullName evidence="3">Cytochrome P450</fullName>
    </submittedName>
</protein>